<feature type="transmembrane region" description="Helical" evidence="1">
    <location>
        <begin position="89"/>
        <end position="111"/>
    </location>
</feature>
<evidence type="ECO:0000256" key="1">
    <source>
        <dbReference type="SAM" id="Phobius"/>
    </source>
</evidence>
<keyword evidence="3" id="KW-1185">Reference proteome</keyword>
<evidence type="ECO:0000313" key="2">
    <source>
        <dbReference type="EMBL" id="RDB30482.1"/>
    </source>
</evidence>
<name>A0A369KA76_HYPMA</name>
<sequence length="351" mass="38105">MSTSEENDLLQHVGFVLLDNFCTATTCTLLYGVFVFLFYMSSASLLCMTRTGTSFNAGSALVHSDQLRSGDNPLGWDYRGPSDTNPLRVVTTWASGILPIISDIVVIWRAWTIFFQNRRWVMIGPLVLLLGTIATTLAYLILFLRIKDRPTMGEGAHNLLNLLSAVSIGLSLGSNASATLAIGFALWQVSVPVRYGSTPHIPTSAGAIKAYLLTSSLRIGSASLRKTFFSSWSSREYCTCVLQLITLILILYPPQAVPPGSAADIAGTVFYAAYYLVSAMYPTIVVVLVNQQRSFVDTCGFTNVELNSDLTQKYNSSAPLAPVWRQSSAVPSTKVLGPLESQETGVDSKNS</sequence>
<feature type="transmembrane region" description="Helical" evidence="1">
    <location>
        <begin position="236"/>
        <end position="253"/>
    </location>
</feature>
<dbReference type="Proteomes" id="UP000076154">
    <property type="component" value="Unassembled WGS sequence"/>
</dbReference>
<protein>
    <submittedName>
        <fullName evidence="2">Uncharacterized protein</fullName>
    </submittedName>
</protein>
<dbReference type="OrthoDB" id="3250682at2759"/>
<keyword evidence="1" id="KW-1133">Transmembrane helix</keyword>
<gene>
    <name evidence="2" type="ORF">Hypma_007122</name>
</gene>
<reference evidence="2" key="1">
    <citation type="submission" date="2018-04" db="EMBL/GenBank/DDBJ databases">
        <title>Whole genome sequencing of Hypsizygus marmoreus.</title>
        <authorList>
            <person name="Choi I.-G."/>
            <person name="Min B."/>
            <person name="Kim J.-G."/>
            <person name="Kim S."/>
            <person name="Oh Y.-L."/>
            <person name="Kong W.-S."/>
            <person name="Park H."/>
            <person name="Jeong J."/>
            <person name="Song E.-S."/>
        </authorList>
    </citation>
    <scope>NUCLEOTIDE SEQUENCE [LARGE SCALE GENOMIC DNA]</scope>
    <source>
        <strain evidence="2">51987-8</strain>
    </source>
</reference>
<feature type="transmembrane region" description="Helical" evidence="1">
    <location>
        <begin position="12"/>
        <end position="40"/>
    </location>
</feature>
<keyword evidence="1" id="KW-0472">Membrane</keyword>
<organism evidence="2 3">
    <name type="scientific">Hypsizygus marmoreus</name>
    <name type="common">White beech mushroom</name>
    <name type="synonym">Agaricus marmoreus</name>
    <dbReference type="NCBI Taxonomy" id="39966"/>
    <lineage>
        <taxon>Eukaryota</taxon>
        <taxon>Fungi</taxon>
        <taxon>Dikarya</taxon>
        <taxon>Basidiomycota</taxon>
        <taxon>Agaricomycotina</taxon>
        <taxon>Agaricomycetes</taxon>
        <taxon>Agaricomycetidae</taxon>
        <taxon>Agaricales</taxon>
        <taxon>Tricholomatineae</taxon>
        <taxon>Lyophyllaceae</taxon>
        <taxon>Hypsizygus</taxon>
    </lineage>
</organism>
<feature type="transmembrane region" description="Helical" evidence="1">
    <location>
        <begin position="158"/>
        <end position="187"/>
    </location>
</feature>
<dbReference type="EMBL" id="LUEZ02000005">
    <property type="protein sequence ID" value="RDB30482.1"/>
    <property type="molecule type" value="Genomic_DNA"/>
</dbReference>
<evidence type="ECO:0000313" key="3">
    <source>
        <dbReference type="Proteomes" id="UP000076154"/>
    </source>
</evidence>
<proteinExistence type="predicted"/>
<feature type="transmembrane region" description="Helical" evidence="1">
    <location>
        <begin position="207"/>
        <end position="224"/>
    </location>
</feature>
<feature type="transmembrane region" description="Helical" evidence="1">
    <location>
        <begin position="123"/>
        <end position="146"/>
    </location>
</feature>
<dbReference type="AlphaFoldDB" id="A0A369KA76"/>
<accession>A0A369KA76</accession>
<keyword evidence="1" id="KW-0812">Transmembrane</keyword>
<comment type="caution">
    <text evidence="2">The sequence shown here is derived from an EMBL/GenBank/DDBJ whole genome shotgun (WGS) entry which is preliminary data.</text>
</comment>
<dbReference type="InParanoid" id="A0A369KA76"/>
<feature type="transmembrane region" description="Helical" evidence="1">
    <location>
        <begin position="265"/>
        <end position="289"/>
    </location>
</feature>